<evidence type="ECO:0000313" key="2">
    <source>
        <dbReference type="EMBL" id="PNF40140.1"/>
    </source>
</evidence>
<keyword evidence="1" id="KW-0732">Signal</keyword>
<dbReference type="STRING" id="105785.A0A2J7RH35"/>
<dbReference type="CDD" id="cd23992">
    <property type="entry name" value="PBP_GOBP"/>
    <property type="match status" value="1"/>
</dbReference>
<dbReference type="SUPFAM" id="SSF47565">
    <property type="entry name" value="Insect pheromone/odorant-binding proteins"/>
    <property type="match status" value="1"/>
</dbReference>
<reference evidence="2 3" key="1">
    <citation type="submission" date="2017-12" db="EMBL/GenBank/DDBJ databases">
        <title>Hemimetabolous genomes reveal molecular basis of termite eusociality.</title>
        <authorList>
            <person name="Harrison M.C."/>
            <person name="Jongepier E."/>
            <person name="Robertson H.M."/>
            <person name="Arning N."/>
            <person name="Bitard-Feildel T."/>
            <person name="Chao H."/>
            <person name="Childers C.P."/>
            <person name="Dinh H."/>
            <person name="Doddapaneni H."/>
            <person name="Dugan S."/>
            <person name="Gowin J."/>
            <person name="Greiner C."/>
            <person name="Han Y."/>
            <person name="Hu H."/>
            <person name="Hughes D.S.T."/>
            <person name="Huylmans A.-K."/>
            <person name="Kemena C."/>
            <person name="Kremer L.P.M."/>
            <person name="Lee S.L."/>
            <person name="Lopez-Ezquerra A."/>
            <person name="Mallet L."/>
            <person name="Monroy-Kuhn J.M."/>
            <person name="Moser A."/>
            <person name="Murali S.C."/>
            <person name="Muzny D.M."/>
            <person name="Otani S."/>
            <person name="Piulachs M.-D."/>
            <person name="Poelchau M."/>
            <person name="Qu J."/>
            <person name="Schaub F."/>
            <person name="Wada-Katsumata A."/>
            <person name="Worley K.C."/>
            <person name="Xie Q."/>
            <person name="Ylla G."/>
            <person name="Poulsen M."/>
            <person name="Gibbs R.A."/>
            <person name="Schal C."/>
            <person name="Richards S."/>
            <person name="Belles X."/>
            <person name="Korb J."/>
            <person name="Bornberg-Bauer E."/>
        </authorList>
    </citation>
    <scope>NUCLEOTIDE SEQUENCE [LARGE SCALE GENOMIC DNA]</scope>
    <source>
        <tissue evidence="2">Whole body</tissue>
    </source>
</reference>
<dbReference type="Pfam" id="PF01395">
    <property type="entry name" value="PBP_GOBP"/>
    <property type="match status" value="1"/>
</dbReference>
<evidence type="ECO:0000313" key="3">
    <source>
        <dbReference type="Proteomes" id="UP000235965"/>
    </source>
</evidence>
<dbReference type="GO" id="GO:0005549">
    <property type="term" value="F:odorant binding"/>
    <property type="evidence" value="ECO:0007669"/>
    <property type="project" value="InterPro"/>
</dbReference>
<proteinExistence type="predicted"/>
<dbReference type="Gene3D" id="1.10.238.20">
    <property type="entry name" value="Pheromone/general odorant binding protein domain"/>
    <property type="match status" value="1"/>
</dbReference>
<accession>A0A2J7RH35</accession>
<keyword evidence="3" id="KW-1185">Reference proteome</keyword>
<dbReference type="EMBL" id="NEVH01003747">
    <property type="protein sequence ID" value="PNF40140.1"/>
    <property type="molecule type" value="Genomic_DNA"/>
</dbReference>
<sequence length="144" mass="16485">MLKSVVLHFILLTFMAFASGYDSVLTDIRNQCNETFPISDEYDVRLLNFGSFPDESDKTPMCFIHCFMDKGGMIDTDGTFQQKILVEKLQGFPNDTIIPDLGEIMDHCVTRNGEQADLCERAYNFAKCLIIEEIQRHEETGKEE</sequence>
<comment type="caution">
    <text evidence="2">The sequence shown here is derived from an EMBL/GenBank/DDBJ whole genome shotgun (WGS) entry which is preliminary data.</text>
</comment>
<feature type="signal peptide" evidence="1">
    <location>
        <begin position="1"/>
        <end position="20"/>
    </location>
</feature>
<evidence type="ECO:0000256" key="1">
    <source>
        <dbReference type="SAM" id="SignalP"/>
    </source>
</evidence>
<dbReference type="InParanoid" id="A0A2J7RH35"/>
<dbReference type="OrthoDB" id="8184571at2759"/>
<organism evidence="2 3">
    <name type="scientific">Cryptotermes secundus</name>
    <dbReference type="NCBI Taxonomy" id="105785"/>
    <lineage>
        <taxon>Eukaryota</taxon>
        <taxon>Metazoa</taxon>
        <taxon>Ecdysozoa</taxon>
        <taxon>Arthropoda</taxon>
        <taxon>Hexapoda</taxon>
        <taxon>Insecta</taxon>
        <taxon>Pterygota</taxon>
        <taxon>Neoptera</taxon>
        <taxon>Polyneoptera</taxon>
        <taxon>Dictyoptera</taxon>
        <taxon>Blattodea</taxon>
        <taxon>Blattoidea</taxon>
        <taxon>Termitoidae</taxon>
        <taxon>Kalotermitidae</taxon>
        <taxon>Cryptotermitinae</taxon>
        <taxon>Cryptotermes</taxon>
    </lineage>
</organism>
<gene>
    <name evidence="2" type="ORF">B7P43_G09774</name>
</gene>
<dbReference type="AlphaFoldDB" id="A0A2J7RH35"/>
<name>A0A2J7RH35_9NEOP</name>
<feature type="chain" id="PRO_5014405565" evidence="1">
    <location>
        <begin position="21"/>
        <end position="144"/>
    </location>
</feature>
<dbReference type="InterPro" id="IPR036728">
    <property type="entry name" value="PBP_GOBP_sf"/>
</dbReference>
<protein>
    <submittedName>
        <fullName evidence="2">Uncharacterized protein</fullName>
    </submittedName>
</protein>
<dbReference type="SMART" id="SM00708">
    <property type="entry name" value="PhBP"/>
    <property type="match status" value="1"/>
</dbReference>
<dbReference type="FunCoup" id="A0A2J7RH35">
    <property type="interactions" value="10"/>
</dbReference>
<dbReference type="InterPro" id="IPR006170">
    <property type="entry name" value="PBP/GOBP"/>
</dbReference>
<dbReference type="Proteomes" id="UP000235965">
    <property type="component" value="Unassembled WGS sequence"/>
</dbReference>